<feature type="binding site" evidence="1">
    <location>
        <position position="949"/>
    </location>
    <ligand>
        <name>Zn(2+)</name>
        <dbReference type="ChEBI" id="CHEBI:29105"/>
    </ligand>
</feature>
<name>A0A1L7RPE1_9ACTO</name>
<dbReference type="GO" id="GO:0046872">
    <property type="term" value="F:metal ion binding"/>
    <property type="evidence" value="ECO:0007669"/>
    <property type="project" value="UniProtKB-KW"/>
</dbReference>
<feature type="domain" description="Lantibiotic biosynthesis protein dehydration" evidence="2">
    <location>
        <begin position="210"/>
        <end position="580"/>
    </location>
</feature>
<dbReference type="CDD" id="cd04792">
    <property type="entry name" value="LanM-like"/>
    <property type="match status" value="1"/>
</dbReference>
<protein>
    <submittedName>
        <fullName evidence="3">Type 2 lantibiotic biosynthesis protein LanM</fullName>
    </submittedName>
</protein>
<dbReference type="Pfam" id="PF05147">
    <property type="entry name" value="LANC_like"/>
    <property type="match status" value="1"/>
</dbReference>
<dbReference type="Gene3D" id="1.50.10.20">
    <property type="match status" value="1"/>
</dbReference>
<proteinExistence type="predicted"/>
<dbReference type="GO" id="GO:0031179">
    <property type="term" value="P:peptide modification"/>
    <property type="evidence" value="ECO:0007669"/>
    <property type="project" value="InterPro"/>
</dbReference>
<keyword evidence="1" id="KW-0862">Zinc</keyword>
<dbReference type="EMBL" id="LK995497">
    <property type="protein sequence ID" value="CED91194.1"/>
    <property type="molecule type" value="Genomic_DNA"/>
</dbReference>
<keyword evidence="1" id="KW-0479">Metal-binding</keyword>
<accession>A0A1L7RPE1</accession>
<organism evidence="3">
    <name type="scientific">Actinomyces succiniciruminis</name>
    <dbReference type="NCBI Taxonomy" id="1522002"/>
    <lineage>
        <taxon>Bacteria</taxon>
        <taxon>Bacillati</taxon>
        <taxon>Actinomycetota</taxon>
        <taxon>Actinomycetes</taxon>
        <taxon>Actinomycetales</taxon>
        <taxon>Actinomycetaceae</taxon>
        <taxon>Actinomyces</taxon>
    </lineage>
</organism>
<dbReference type="AlphaFoldDB" id="A0A1L7RPE1"/>
<evidence type="ECO:0000259" key="2">
    <source>
        <dbReference type="Pfam" id="PF13575"/>
    </source>
</evidence>
<dbReference type="PIRSF" id="PIRSF037228">
    <property type="entry name" value="Lant_mod_RumM"/>
    <property type="match status" value="1"/>
</dbReference>
<sequence>MDTRAIARKAAFIDERIVVAPEAVDTDKGSERMKMLLNQYSPRDDDYESLFLREYGFNSPTDLSLRLGVVEYDSNTCMYSDVDENWVATLTRILQLVPPTEEHLHAENNAGRDAVEVFLRPFEQYVANALGAEVEQAASGFRYLRLNPKFVREFCEPPHNELKTLVTQTMILELHVAKYEHERDGSHYTLADFNSRMLNRSFYEHFFDEYATLGRRLTTRVLAVIQSRREMLERLLNDEPGIFACRLLDTCILSGVSFSAGDKHNGGRSVSVIHFEGGGGLVYKPRPMQAEAIFFDYIAQMSSDLNLSLKVPTCYCGTGYGWQEYVEHLPVDGHFAFAQFYQELGVLLAAAYAFGLTDLHHENIVAHGPHPVLIDAETLFAPQVEKIMRTEVSFAPDVSHEARTFNCLHTGILPTDQNNDAARVWGAAYSEGTKTPFDVPIIPAVDSMEAEIKYDRVEIAVEKNAPYYGSETGDWSEYESEVLEGFEIAYRYICADKSRLVERHGYVNRLRGIPVRVVLKGTMMYSVLLMTSNHPDYMREGTEVERLFSYVWRYPSLADPRIWFSELKQMRRLDVPYFSVPFSGTEVVDPDGVVVAEVQQELCSWWVDHINGFSDADLERQLWFIRASYVTSVAGENYELDRPDRLRPFLLRGFSGPETDTAVGTEIKASDAGRQIARRLCEKALLGSKGGWYSITVVGDERWSVQPVAMDLYNGNAGIGYALLYMGCALDEPDAVEISTSLADQTATFLRGAATSISGTKFTGEHPPYNDVGLYGAIGGGIYFLSHVSAMLGDDTGRYRESLAAIVEALLMRRPNRRFLDIVSGSAGLIEAMRSLYVAIPELREGAVSLVEIHGRHLCSSAERSKSGECSWQQDHMGKNALVGYSHGASGIVCALADASVLCGSAEFQSFIDGGMLFERRWRAARGFWPDLRDEFSSSTESPGMISWCHGAPGVALARLRLLENGYSSELVPRSDIVGDMLDAVEESVCRSILEGGSHFSTSMALCHGQLGTLEILGRIARHGDGDGRGFPESDAKKYLRQVDSYWHAAISRAYRDGVVCGVPRGLEVPGLMTGISGIGLSLMRYGNSRWDLPLVLSGDVPRLGCSQ</sequence>
<dbReference type="PRINTS" id="PR01950">
    <property type="entry name" value="LANCSUPER"/>
</dbReference>
<evidence type="ECO:0000256" key="1">
    <source>
        <dbReference type="PIRSR" id="PIRSR607822-1"/>
    </source>
</evidence>
<gene>
    <name evidence="3" type="ORF">AAM4_1362</name>
</gene>
<dbReference type="InterPro" id="IPR007822">
    <property type="entry name" value="LANC-like"/>
</dbReference>
<dbReference type="NCBIfam" id="TIGR03897">
    <property type="entry name" value="lanti_2_LanM"/>
    <property type="match status" value="1"/>
</dbReference>
<dbReference type="SUPFAM" id="SSF158745">
    <property type="entry name" value="LanC-like"/>
    <property type="match status" value="1"/>
</dbReference>
<dbReference type="SMART" id="SM01260">
    <property type="entry name" value="LANC_like"/>
    <property type="match status" value="1"/>
</dbReference>
<reference evidence="3" key="1">
    <citation type="submission" date="2014-07" db="EMBL/GenBank/DDBJ databases">
        <authorList>
            <person name="Zhang J.E."/>
            <person name="Yang H."/>
            <person name="Guo J."/>
            <person name="Deng Z."/>
            <person name="Luo H."/>
            <person name="Luo M."/>
            <person name="Zhao B."/>
        </authorList>
    </citation>
    <scope>NUCLEOTIDE SEQUENCE</scope>
    <source>
        <strain evidence="3">AM4</strain>
    </source>
</reference>
<evidence type="ECO:0000313" key="3">
    <source>
        <dbReference type="EMBL" id="CED91194.1"/>
    </source>
</evidence>
<dbReference type="InterPro" id="IPR025410">
    <property type="entry name" value="Lant_dehyd"/>
</dbReference>
<dbReference type="InterPro" id="IPR017146">
    <property type="entry name" value="Lanti_2_LanM"/>
</dbReference>
<dbReference type="Pfam" id="PF13575">
    <property type="entry name" value="DUF4135"/>
    <property type="match status" value="1"/>
</dbReference>